<organism evidence="1 2">
    <name type="scientific">Tritrichomonas musculus</name>
    <dbReference type="NCBI Taxonomy" id="1915356"/>
    <lineage>
        <taxon>Eukaryota</taxon>
        <taxon>Metamonada</taxon>
        <taxon>Parabasalia</taxon>
        <taxon>Tritrichomonadida</taxon>
        <taxon>Tritrichomonadidae</taxon>
        <taxon>Tritrichomonas</taxon>
    </lineage>
</organism>
<keyword evidence="2" id="KW-1185">Reference proteome</keyword>
<comment type="caution">
    <text evidence="1">The sequence shown here is derived from an EMBL/GenBank/DDBJ whole genome shotgun (WGS) entry which is preliminary data.</text>
</comment>
<reference evidence="1 2" key="1">
    <citation type="submission" date="2024-04" db="EMBL/GenBank/DDBJ databases">
        <title>Tritrichomonas musculus Genome.</title>
        <authorList>
            <person name="Alves-Ferreira E."/>
            <person name="Grigg M."/>
            <person name="Lorenzi H."/>
            <person name="Galac M."/>
        </authorList>
    </citation>
    <scope>NUCLEOTIDE SEQUENCE [LARGE SCALE GENOMIC DNA]</scope>
    <source>
        <strain evidence="1 2">EAF2021</strain>
    </source>
</reference>
<accession>A0ABR2KG79</accession>
<gene>
    <name evidence="1" type="ORF">M9Y10_034867</name>
</gene>
<evidence type="ECO:0000313" key="2">
    <source>
        <dbReference type="Proteomes" id="UP001470230"/>
    </source>
</evidence>
<name>A0ABR2KG79_9EUKA</name>
<protein>
    <submittedName>
        <fullName evidence="1">Uncharacterized protein</fullName>
    </submittedName>
</protein>
<evidence type="ECO:0000313" key="1">
    <source>
        <dbReference type="EMBL" id="KAK8890107.1"/>
    </source>
</evidence>
<sequence>MDDLLSKLKFTVKDHEIQISGTYKAKAELRKELLKFLKQPEDTQFDSINIMSIVPDTPFYRRVRRYLSLCLDVPKEDVDPESIIEFHADWLRKDLSAPSLEKFVQSPFEIPFPFAAFLIETFSNNQPKHFQTQFSKQFLFQKTILNLNLLAPLPVAFEFIQQKSTVQLSFADTPSTTAQQIYNQVKLALNIFNTVKPITIRFSDVCSEHSTPEFLRKLSEDFECVILLQYFGRKDPKIDLVTFDLYVLPSRPGKDYRETLIMKFKDVFDKYFNAKHCPRCGKFFPVISSSNEECGINEHEGNQIPFDDGQLEHVETLEDGTTMTLVRFECCGEVEKGSTPTEFMKFGDLHIPEENPKVYSAFNSQTY</sequence>
<proteinExistence type="predicted"/>
<dbReference type="Proteomes" id="UP001470230">
    <property type="component" value="Unassembled WGS sequence"/>
</dbReference>
<dbReference type="EMBL" id="JAPFFF010000005">
    <property type="protein sequence ID" value="KAK8890107.1"/>
    <property type="molecule type" value="Genomic_DNA"/>
</dbReference>
<dbReference type="PANTHER" id="PTHR34925:SF2">
    <property type="entry name" value="PAZ DOMAIN-CONTAINING PROTEIN"/>
    <property type="match status" value="1"/>
</dbReference>
<dbReference type="PANTHER" id="PTHR34925">
    <property type="match status" value="1"/>
</dbReference>